<feature type="region of interest" description="Disordered" evidence="1">
    <location>
        <begin position="823"/>
        <end position="900"/>
    </location>
</feature>
<protein>
    <submittedName>
        <fullName evidence="2">Uncharacterized protein</fullName>
    </submittedName>
</protein>
<dbReference type="EMBL" id="JAUTDP010000004">
    <property type="protein sequence ID" value="KAK3399716.1"/>
    <property type="molecule type" value="Genomic_DNA"/>
</dbReference>
<feature type="compositionally biased region" description="Polar residues" evidence="1">
    <location>
        <begin position="217"/>
        <end position="230"/>
    </location>
</feature>
<feature type="region of interest" description="Disordered" evidence="1">
    <location>
        <begin position="1010"/>
        <end position="1041"/>
    </location>
</feature>
<feature type="region of interest" description="Disordered" evidence="1">
    <location>
        <begin position="1073"/>
        <end position="1144"/>
    </location>
</feature>
<sequence length="2342" mass="259203">MPPAPTSPSPSPSASQPVHTSPAPSTTDDLPSLLLQMQETIQQIHETVTALQPHSSSTTHAIASPEEHAKLTELESRRDSAIKSLLTAFSAESEYLSQKRRVEREEILERRRQEDEEVAKRRREEDVTWEEKLRLEDEEREKRLERERQEVERETEELMGEIERGWERRWEEEVGRLKGLEGRRKELNRLIEEKLQAHTEIPVALNAKAIRAARTISTDQPLVSEQTSHTEATEPNEAKESNKTKTTERGFLPAAAFESAPPDLDREYNPDPPTTKPQSEPLPRSLHVPANEPNLSTPLQETLTTMSMDDLLNEPDLDSLNCLPTRGISEPQVASCSRPTSPVGRTLSAVDDDDIEDQTTEDHTTEEQTASTSTSTVKDIPFESSANLEPPVSEYDDVDIRERELEVETTTTDGSTKTSPVDVEFQGLPIRPRAMGEGGGDLHLDEFAEVEEEEEETEKDGMEGEHEHCGLPVEHDVVVEDLGLVYGGRERERLDSLGIIHPVAALPAPAPDMPQGSDGERGGAEAAPAPAQPQREPSSPDSESSDYTPYSQPTPPSSANRQLTHNAPNSTSTSTSTTDTAHEGSTNPNPNPEPQQAPAPHRTSMMADQEDIDTVPSDADAHSISTASERGSYSDINEPEPEPEPDPATTSPRSPTAAKAEEEDERDADFVPGQDEEVQIRELRVLEKVGGGEREGDGLGGKGEGAVVPGEEVPGEEVLKGLTGADHEPVDVVVERERGIEEAEPQLEDHHEQDQVQVQELDHVPEPEQEQAIDAEAVDKEVLEQEVLEGLVDHPVGPAHDGVFELEEEAMRARGVLEPHTSAVDLAEGNDNDNADSPVMGVNGVVEPPVSPAPEPEQQPEHEPEPEPVPVEELAREQEEMGLGRPGPHPEHDEGHPSVNILDMDRHPLDHEHVSHAVGVALTHSEPVHMRHTPVEEGDEPAHYFVDEHHVPHSTDAYYTPAEVPLRDSYYDQHGHLPEQHVDESYVAHGDHHVHEHDANDHRFDDAHNHAQEEAEEDTQPRYHLYERPYTPSDFAPTPMESSFHHIEHAGHQGQGQPQVVVVTPEPAAHHELNEPADRDVGGEGSGLVDDDADSDGEIGYSLERVPSHQDVEEADESPGPSVDDFPMPGDTTNASSGAVHGQDHGLEPRVEHYIGHDHEDEDDQGHEVDSSESESEDFEGRGGMTVHHLDAIAEEEGECEEEVEAEVGDGVERRDMAAEAEAKEGAAASDEDEVRSIPADQSNVTLPDEAVQADPEIEAAAEAEAEELAEANHETHEQDDTVESAPADLQTYDETYRPALARQQTDATEATEDSDADEDSAEPSEPERIHEEDPDPRLSEEQPALDEAPEIKVATEQEQEHKPHESHLDDVQTQYQPGPEDDEYDPFRYSPPKKTEGQHESQSDFERSSDQVLNLNVMSKPEAARSERSLAEELEDAGSDTDDDHEQEEEPADEQVPLEVVADIHAGHDYSSTDEDSNTLADEEANRAYDHSPHPFHHNEAPEAQQPQHLDAPVLQLIEPSDTENGFASEASSVSGHPHAVTREDVGRDWSEVDQFLSESESEDEAGEVEHVEEVAPAALETPAHEKPNEELDIDAAVEAALETPANEIEASPAADTVEPHEPYDERDMHHSPELAQGQFADAEPTTHEEHPDQNRPSTPDQPQHPEADDNNTVNPANHHDLPPLTIPATPPSPAHEAVSHAHDEDHGHEVEEEFIPRDVTNRPWRSDTVATADTSATLPTISSPQSARSGTTLSSGPSSPIPESDTAPGAQDPRIRDSTGANIGRPRGLTEGTDYSGGGYGSSYNDRSYDREPVPKGQKVMELWHERERSLSRTEEVRLSGDSTRSSEHNRGSGSGSGGGSSLFQRMRSVFEQSSSPAAAANNRVSMPSFFTKSHGSSPSQSSSFLDSAAKQRPMSTSPYGAPRHRNDGYHQVQEADEAEEAGENAGLLHQQDEDDHHQQYHDNPQAAYRDQEGETSDDGYDSEYERERERRRQERRERRRHEREKEEWRERHGMILPEPVVLTEPVFGKMEGEEDMEGGKGRMGEVFLGKEERLVELGKNVKPLSGDMQGVEVKVERWQRSQEEVVGRWWIDKRLRWNGEPPSPRKTKPVVLSLEPPLPPVPPSPRDVVEIWRQGVRCPPLVISSSAIMNRARGSHVLPEPLASDAASSTTVELGVASLDTGLVPPTTSISSFGATSAGTSKVSCCTYTTAVGDAHLPWTFIQGWLTRLRTAQSFINRARMERQFDDVTGYNFEPIPLSPLKLDWTVLEEQMGVDRYMYRRTSEEYRRSGRTWADVVRGEKREEEQERERRRGWGLLWVGVGGNIYCRSVWSLYRVRYS</sequence>
<keyword evidence="3" id="KW-1185">Reference proteome</keyword>
<feature type="compositionally biased region" description="Low complexity" evidence="1">
    <location>
        <begin position="570"/>
        <end position="579"/>
    </location>
</feature>
<feature type="compositionally biased region" description="Basic and acidic residues" evidence="1">
    <location>
        <begin position="1824"/>
        <end position="1853"/>
    </location>
</feature>
<comment type="caution">
    <text evidence="2">The sequence shown here is derived from an EMBL/GenBank/DDBJ whole genome shotgun (WGS) entry which is preliminary data.</text>
</comment>
<evidence type="ECO:0000313" key="2">
    <source>
        <dbReference type="EMBL" id="KAK3399716.1"/>
    </source>
</evidence>
<feature type="compositionally biased region" description="Basic and acidic residues" evidence="1">
    <location>
        <begin position="1326"/>
        <end position="1341"/>
    </location>
</feature>
<evidence type="ECO:0000256" key="1">
    <source>
        <dbReference type="SAM" id="MobiDB-lite"/>
    </source>
</evidence>
<dbReference type="Proteomes" id="UP001281003">
    <property type="component" value="Unassembled WGS sequence"/>
</dbReference>
<accession>A0AAE0PGY1</accession>
<feature type="compositionally biased region" description="Low complexity" evidence="1">
    <location>
        <begin position="1896"/>
        <end position="1910"/>
    </location>
</feature>
<feature type="compositionally biased region" description="Basic and acidic residues" evidence="1">
    <location>
        <begin position="1485"/>
        <end position="1502"/>
    </location>
</feature>
<feature type="region of interest" description="Disordered" evidence="1">
    <location>
        <begin position="506"/>
        <end position="712"/>
    </location>
</feature>
<feature type="compositionally biased region" description="Low complexity" evidence="1">
    <location>
        <begin position="367"/>
        <end position="376"/>
    </location>
</feature>
<feature type="compositionally biased region" description="Basic and acidic residues" evidence="1">
    <location>
        <begin position="1423"/>
        <end position="1432"/>
    </location>
</feature>
<organism evidence="2 3">
    <name type="scientific">Sordaria brevicollis</name>
    <dbReference type="NCBI Taxonomy" id="83679"/>
    <lineage>
        <taxon>Eukaryota</taxon>
        <taxon>Fungi</taxon>
        <taxon>Dikarya</taxon>
        <taxon>Ascomycota</taxon>
        <taxon>Pezizomycotina</taxon>
        <taxon>Sordariomycetes</taxon>
        <taxon>Sordariomycetidae</taxon>
        <taxon>Sordariales</taxon>
        <taxon>Sordariaceae</taxon>
        <taxon>Sordaria</taxon>
    </lineage>
</organism>
<feature type="compositionally biased region" description="Basic and acidic residues" evidence="1">
    <location>
        <begin position="1953"/>
        <end position="1963"/>
    </location>
</feature>
<feature type="compositionally biased region" description="Polar residues" evidence="1">
    <location>
        <begin position="1873"/>
        <end position="1894"/>
    </location>
</feature>
<feature type="compositionally biased region" description="Basic and acidic residues" evidence="1">
    <location>
        <begin position="1211"/>
        <end position="1225"/>
    </location>
</feature>
<feature type="compositionally biased region" description="Basic and acidic residues" evidence="1">
    <location>
        <begin position="1699"/>
        <end position="1722"/>
    </location>
</feature>
<feature type="region of interest" description="Disordered" evidence="1">
    <location>
        <begin position="449"/>
        <end position="474"/>
    </location>
</feature>
<feature type="compositionally biased region" description="Basic and acidic residues" evidence="1">
    <location>
        <begin position="1010"/>
        <end position="1027"/>
    </location>
</feature>
<feature type="compositionally biased region" description="Polar residues" evidence="1">
    <location>
        <begin position="18"/>
        <end position="31"/>
    </location>
</feature>
<feature type="compositionally biased region" description="Basic and acidic residues" evidence="1">
    <location>
        <begin position="1646"/>
        <end position="1655"/>
    </location>
</feature>
<feature type="region of interest" description="Disordered" evidence="1">
    <location>
        <begin position="317"/>
        <end position="400"/>
    </location>
</feature>
<feature type="compositionally biased region" description="Basic and acidic residues" evidence="1">
    <location>
        <begin position="1271"/>
        <end position="1280"/>
    </location>
</feature>
<feature type="compositionally biased region" description="Basic and acidic residues" evidence="1">
    <location>
        <begin position="459"/>
        <end position="474"/>
    </location>
</feature>
<feature type="compositionally biased region" description="Acidic residues" evidence="1">
    <location>
        <begin position="1473"/>
        <end position="1484"/>
    </location>
</feature>
<feature type="compositionally biased region" description="Basic and acidic residues" evidence="1">
    <location>
        <begin position="678"/>
        <end position="697"/>
    </location>
</feature>
<feature type="compositionally biased region" description="Pro residues" evidence="1">
    <location>
        <begin position="1686"/>
        <end position="1695"/>
    </location>
</feature>
<feature type="compositionally biased region" description="Low complexity" evidence="1">
    <location>
        <begin position="1728"/>
        <end position="1739"/>
    </location>
</feature>
<feature type="compositionally biased region" description="Polar residues" evidence="1">
    <location>
        <begin position="1740"/>
        <end position="1750"/>
    </location>
</feature>
<feature type="compositionally biased region" description="Basic and acidic residues" evidence="1">
    <location>
        <begin position="1394"/>
        <end position="1410"/>
    </location>
</feature>
<feature type="region of interest" description="Disordered" evidence="1">
    <location>
        <begin position="217"/>
        <end position="298"/>
    </location>
</feature>
<feature type="compositionally biased region" description="Acidic residues" evidence="1">
    <location>
        <begin position="350"/>
        <end position="359"/>
    </location>
</feature>
<feature type="region of interest" description="Disordered" evidence="1">
    <location>
        <begin position="1158"/>
        <end position="2014"/>
    </location>
</feature>
<feature type="compositionally biased region" description="Pro residues" evidence="1">
    <location>
        <begin position="1"/>
        <end position="11"/>
    </location>
</feature>
<feature type="region of interest" description="Disordered" evidence="1">
    <location>
        <begin position="49"/>
        <end position="75"/>
    </location>
</feature>
<feature type="compositionally biased region" description="Basic and acidic residues" evidence="1">
    <location>
        <begin position="236"/>
        <end position="248"/>
    </location>
</feature>
<name>A0AAE0PGY1_SORBR</name>
<feature type="compositionally biased region" description="Basic and acidic residues" evidence="1">
    <location>
        <begin position="1619"/>
        <end position="1634"/>
    </location>
</feature>
<feature type="region of interest" description="Disordered" evidence="1">
    <location>
        <begin position="104"/>
        <end position="158"/>
    </location>
</feature>
<feature type="compositionally biased region" description="Acidic residues" evidence="1">
    <location>
        <begin position="1433"/>
        <end position="1454"/>
    </location>
</feature>
<feature type="compositionally biased region" description="Acidic residues" evidence="1">
    <location>
        <begin position="1256"/>
        <end position="1270"/>
    </location>
</feature>
<feature type="compositionally biased region" description="Basic and acidic residues" evidence="1">
    <location>
        <begin position="65"/>
        <end position="75"/>
    </location>
</feature>
<feature type="compositionally biased region" description="Basic and acidic residues" evidence="1">
    <location>
        <begin position="104"/>
        <end position="152"/>
    </location>
</feature>
<feature type="region of interest" description="Disordered" evidence="1">
    <location>
        <begin position="1"/>
        <end position="31"/>
    </location>
</feature>
<feature type="compositionally biased region" description="Polar residues" evidence="1">
    <location>
        <begin position="559"/>
        <end position="569"/>
    </location>
</feature>
<feature type="compositionally biased region" description="Low complexity" evidence="1">
    <location>
        <begin position="524"/>
        <end position="551"/>
    </location>
</feature>
<feature type="compositionally biased region" description="Acidic residues" evidence="1">
    <location>
        <begin position="449"/>
        <end position="458"/>
    </location>
</feature>
<feature type="compositionally biased region" description="Polar residues" evidence="1">
    <location>
        <begin position="623"/>
        <end position="635"/>
    </location>
</feature>
<feature type="compositionally biased region" description="Basic and acidic residues" evidence="1">
    <location>
        <begin position="1350"/>
        <end position="1371"/>
    </location>
</feature>
<feature type="compositionally biased region" description="Acidic residues" evidence="1">
    <location>
        <begin position="1193"/>
        <end position="1210"/>
    </location>
</feature>
<feature type="compositionally biased region" description="Basic and acidic residues" evidence="1">
    <location>
        <begin position="1986"/>
        <end position="1999"/>
    </location>
</feature>
<evidence type="ECO:0000313" key="3">
    <source>
        <dbReference type="Proteomes" id="UP001281003"/>
    </source>
</evidence>
<feature type="compositionally biased region" description="Acidic residues" evidence="1">
    <location>
        <begin position="1160"/>
        <end position="1178"/>
    </location>
</feature>
<gene>
    <name evidence="2" type="ORF">B0T20DRAFT_434113</name>
</gene>
<feature type="compositionally biased region" description="Basic and acidic residues" evidence="1">
    <location>
        <begin position="1542"/>
        <end position="1552"/>
    </location>
</feature>
<feature type="compositionally biased region" description="Polar residues" evidence="1">
    <location>
        <begin position="49"/>
        <end position="61"/>
    </location>
</feature>
<feature type="compositionally biased region" description="Polar residues" evidence="1">
    <location>
        <begin position="1524"/>
        <end position="1536"/>
    </location>
</feature>
<feature type="compositionally biased region" description="Low complexity" evidence="1">
    <location>
        <begin position="1751"/>
        <end position="1760"/>
    </location>
</feature>
<reference evidence="2" key="1">
    <citation type="journal article" date="2023" name="Mol. Phylogenet. Evol.">
        <title>Genome-scale phylogeny and comparative genomics of the fungal order Sordariales.</title>
        <authorList>
            <person name="Hensen N."/>
            <person name="Bonometti L."/>
            <person name="Westerberg I."/>
            <person name="Brannstrom I.O."/>
            <person name="Guillou S."/>
            <person name="Cros-Aarteil S."/>
            <person name="Calhoun S."/>
            <person name="Haridas S."/>
            <person name="Kuo A."/>
            <person name="Mondo S."/>
            <person name="Pangilinan J."/>
            <person name="Riley R."/>
            <person name="LaButti K."/>
            <person name="Andreopoulos B."/>
            <person name="Lipzen A."/>
            <person name="Chen C."/>
            <person name="Yan M."/>
            <person name="Daum C."/>
            <person name="Ng V."/>
            <person name="Clum A."/>
            <person name="Steindorff A."/>
            <person name="Ohm R.A."/>
            <person name="Martin F."/>
            <person name="Silar P."/>
            <person name="Natvig D.O."/>
            <person name="Lalanne C."/>
            <person name="Gautier V."/>
            <person name="Ament-Velasquez S.L."/>
            <person name="Kruys A."/>
            <person name="Hutchinson M.I."/>
            <person name="Powell A.J."/>
            <person name="Barry K."/>
            <person name="Miller A.N."/>
            <person name="Grigoriev I.V."/>
            <person name="Debuchy R."/>
            <person name="Gladieux P."/>
            <person name="Hiltunen Thoren M."/>
            <person name="Johannesson H."/>
        </authorList>
    </citation>
    <scope>NUCLEOTIDE SEQUENCE</scope>
    <source>
        <strain evidence="2">FGSC 1904</strain>
    </source>
</reference>
<feature type="compositionally biased region" description="Acidic residues" evidence="1">
    <location>
        <begin position="1976"/>
        <end position="1985"/>
    </location>
</feature>
<feature type="compositionally biased region" description="Basic and acidic residues" evidence="1">
    <location>
        <begin position="1073"/>
        <end position="1082"/>
    </location>
</feature>
<proteinExistence type="predicted"/>
<reference evidence="2" key="2">
    <citation type="submission" date="2023-07" db="EMBL/GenBank/DDBJ databases">
        <authorList>
            <consortium name="Lawrence Berkeley National Laboratory"/>
            <person name="Haridas S."/>
            <person name="Hensen N."/>
            <person name="Bonometti L."/>
            <person name="Westerberg I."/>
            <person name="Brannstrom I.O."/>
            <person name="Guillou S."/>
            <person name="Cros-Aarteil S."/>
            <person name="Calhoun S."/>
            <person name="Kuo A."/>
            <person name="Mondo S."/>
            <person name="Pangilinan J."/>
            <person name="Riley R."/>
            <person name="LaButti K."/>
            <person name="Andreopoulos B."/>
            <person name="Lipzen A."/>
            <person name="Chen C."/>
            <person name="Yanf M."/>
            <person name="Daum C."/>
            <person name="Ng V."/>
            <person name="Clum A."/>
            <person name="Steindorff A."/>
            <person name="Ohm R."/>
            <person name="Martin F."/>
            <person name="Silar P."/>
            <person name="Natvig D."/>
            <person name="Lalanne C."/>
            <person name="Gautier V."/>
            <person name="Ament-velasquez S.L."/>
            <person name="Kruys A."/>
            <person name="Hutchinson M.I."/>
            <person name="Powell A.J."/>
            <person name="Barry K."/>
            <person name="Miller A.N."/>
            <person name="Grigoriev I.V."/>
            <person name="Debuchy R."/>
            <person name="Gladieux P."/>
            <person name="Thoren M.H."/>
            <person name="Johannesson H."/>
        </authorList>
    </citation>
    <scope>NUCLEOTIDE SEQUENCE</scope>
    <source>
        <strain evidence="2">FGSC 1904</strain>
    </source>
</reference>
<feature type="compositionally biased region" description="Acidic residues" evidence="1">
    <location>
        <begin position="1310"/>
        <end position="1325"/>
    </location>
</feature>